<comment type="caution">
    <text evidence="3">The sequence shown here is derived from an EMBL/GenBank/DDBJ whole genome shotgun (WGS) entry which is preliminary data.</text>
</comment>
<dbReference type="InterPro" id="IPR047952">
    <property type="entry name" value="Transpos_IS4"/>
</dbReference>
<evidence type="ECO:0000313" key="4">
    <source>
        <dbReference type="Proteomes" id="UP000283077"/>
    </source>
</evidence>
<dbReference type="Pfam" id="PF13006">
    <property type="entry name" value="Nterm_IS4"/>
    <property type="match status" value="1"/>
</dbReference>
<dbReference type="InterPro" id="IPR024473">
    <property type="entry name" value="Transposases_IS4_N"/>
</dbReference>
<gene>
    <name evidence="3" type="ORF">EOE67_02435</name>
</gene>
<proteinExistence type="predicted"/>
<dbReference type="PANTHER" id="PTHR37529:SF1">
    <property type="entry name" value="TRANSPOSASE INSG FOR INSERTION SEQUENCE ELEMENT IS4-RELATED"/>
    <property type="match status" value="1"/>
</dbReference>
<feature type="domain" description="Transposase IS4-like" evidence="1">
    <location>
        <begin position="134"/>
        <end position="239"/>
    </location>
</feature>
<name>A0A437R2V9_9GAMM</name>
<dbReference type="InterPro" id="IPR002559">
    <property type="entry name" value="Transposase_11"/>
</dbReference>
<evidence type="ECO:0000259" key="1">
    <source>
        <dbReference type="Pfam" id="PF01609"/>
    </source>
</evidence>
<dbReference type="PANTHER" id="PTHR37529">
    <property type="entry name" value="TRANSPOSASE INSG FOR INSERTION SEQUENCE ELEMENT IS4-RELATED"/>
    <property type="match status" value="1"/>
</dbReference>
<evidence type="ECO:0000313" key="3">
    <source>
        <dbReference type="EMBL" id="RVU41085.1"/>
    </source>
</evidence>
<evidence type="ECO:0000259" key="2">
    <source>
        <dbReference type="Pfam" id="PF13006"/>
    </source>
</evidence>
<dbReference type="GO" id="GO:0006313">
    <property type="term" value="P:DNA transposition"/>
    <property type="evidence" value="ECO:0007669"/>
    <property type="project" value="InterPro"/>
</dbReference>
<protein>
    <submittedName>
        <fullName evidence="3">IS4 family transposase</fullName>
    </submittedName>
</protein>
<dbReference type="Proteomes" id="UP000283077">
    <property type="component" value="Unassembled WGS sequence"/>
</dbReference>
<feature type="non-terminal residue" evidence="3">
    <location>
        <position position="240"/>
    </location>
</feature>
<dbReference type="AlphaFoldDB" id="A0A437R2V9"/>
<dbReference type="EMBL" id="SACS01000002">
    <property type="protein sequence ID" value="RVU41085.1"/>
    <property type="molecule type" value="Genomic_DNA"/>
</dbReference>
<organism evidence="3 4">
    <name type="scientific">Rheinheimera riviphila</name>
    <dbReference type="NCBI Taxonomy" id="1834037"/>
    <lineage>
        <taxon>Bacteria</taxon>
        <taxon>Pseudomonadati</taxon>
        <taxon>Pseudomonadota</taxon>
        <taxon>Gammaproteobacteria</taxon>
        <taxon>Chromatiales</taxon>
        <taxon>Chromatiaceae</taxon>
        <taxon>Rheinheimera</taxon>
    </lineage>
</organism>
<sequence>MSQAFFMQLATALTLANRYFPNIEAGALQQLLPEEFISQCLQEAGVATVRRRRLPLESLVMVVLGMALYRGKDVWSIADKMQIVLPGRRELVAPSAVVQGRQRLGSEAMRQVFHQTQRLWHQDAEHPRWCGLQLLGVDGVVWRAPDTAENTKAFTKPITTAGESAWPMVRMVCQMELTSHLLIGAAMDKYSTNEMILAKQLIETTPDNSLTLFDRGFYSLGLLNAWQAKGQNRHWLIPLK</sequence>
<dbReference type="NCBIfam" id="NF033592">
    <property type="entry name" value="transpos_IS4_1"/>
    <property type="match status" value="1"/>
</dbReference>
<dbReference type="OrthoDB" id="9796012at2"/>
<accession>A0A437R2V9</accession>
<dbReference type="GO" id="GO:0003677">
    <property type="term" value="F:DNA binding"/>
    <property type="evidence" value="ECO:0007669"/>
    <property type="project" value="InterPro"/>
</dbReference>
<keyword evidence="4" id="KW-1185">Reference proteome</keyword>
<feature type="domain" description="Transposase IS4 N-terminal" evidence="2">
    <location>
        <begin position="24"/>
        <end position="113"/>
    </location>
</feature>
<dbReference type="InterPro" id="IPR012337">
    <property type="entry name" value="RNaseH-like_sf"/>
</dbReference>
<dbReference type="GO" id="GO:0004803">
    <property type="term" value="F:transposase activity"/>
    <property type="evidence" value="ECO:0007669"/>
    <property type="project" value="InterPro"/>
</dbReference>
<reference evidence="3 4" key="1">
    <citation type="submission" date="2019-01" db="EMBL/GenBank/DDBJ databases">
        <authorList>
            <person name="Chen W.-M."/>
        </authorList>
    </citation>
    <scope>NUCLEOTIDE SEQUENCE [LARGE SCALE GENOMIC DNA]</scope>
    <source>
        <strain evidence="3 4">KYPC3</strain>
    </source>
</reference>
<dbReference type="SUPFAM" id="SSF53098">
    <property type="entry name" value="Ribonuclease H-like"/>
    <property type="match status" value="1"/>
</dbReference>
<dbReference type="Pfam" id="PF01609">
    <property type="entry name" value="DDE_Tnp_1"/>
    <property type="match status" value="1"/>
</dbReference>